<gene>
    <name evidence="2" type="ORF">J2736_004810</name>
</gene>
<feature type="domain" description="6-hydroxymethylpterin diphosphokinase MptE-like" evidence="1">
    <location>
        <begin position="176"/>
        <end position="345"/>
    </location>
</feature>
<dbReference type="PANTHER" id="PTHR41786:SF1">
    <property type="entry name" value="6-HYDROXYMETHYLPTERIN DIPHOSPHOKINASE MPTE-LIKE DOMAIN-CONTAINING PROTEIN"/>
    <property type="match status" value="1"/>
</dbReference>
<dbReference type="Proteomes" id="UP001267290">
    <property type="component" value="Unassembled WGS sequence"/>
</dbReference>
<dbReference type="InterPro" id="IPR002826">
    <property type="entry name" value="MptE-like"/>
</dbReference>
<organism evidence="2 3">
    <name type="scientific">Paenibacillus qinlingensis</name>
    <dbReference type="NCBI Taxonomy" id="1837343"/>
    <lineage>
        <taxon>Bacteria</taxon>
        <taxon>Bacillati</taxon>
        <taxon>Bacillota</taxon>
        <taxon>Bacilli</taxon>
        <taxon>Bacillales</taxon>
        <taxon>Paenibacillaceae</taxon>
        <taxon>Paenibacillus</taxon>
    </lineage>
</organism>
<evidence type="ECO:0000259" key="1">
    <source>
        <dbReference type="Pfam" id="PF01973"/>
    </source>
</evidence>
<comment type="caution">
    <text evidence="2">The sequence shown here is derived from an EMBL/GenBank/DDBJ whole genome shotgun (WGS) entry which is preliminary data.</text>
</comment>
<sequence length="587" mass="67768">MSHENKFQLIATKANDGFTIKYNNYFLHSMYNPQAEAVKFAEKHYQKGHLHVLFGIGMGYIAQEIIKKMSDNDYLLILEPEQDILEQCLKEEQNKNLLDLENVQISQSSNRDLVRRKFPELFEKHKKKFTLIISLNYEKAFPEDYKEVTTLFKDLVEEAIIYLNTGNRFAQDWQVNFTHNLYSGFEANALSQLAGQLDCPIVIASGGPSLMKQIPFLKMHRDKFFLICAGSTIGTLTREQIFPDLVVAIDGGIANYNHFKNIQTDVPLAFPFQIHEKIPKEYKGSKFVFHLLFHKLYNELIAKVYGTKLTTFPGAASVANASLGIATYISKGPICLIGQDLAYTDNATHADGNESQSTFNEDYKRARGMFYTQGYYKDPILTDAVFMTMKRWFEDFIQQTDRAKTIFNCTEGGAKIEGMNQMPFELYIDRYCNGGYEIPQIIEISEKNIRTIKEWKNFQQIMNEISFNLKKAQKIAKTASDEMINNKGFTPKLIKSLDRYDQTLAECMENNFLYFILTPLINNIMYGSDNLDHGNDKENRQVIYNKSLYMYQTVFQCISEIAPHVEEVLLKINERVQDIEKGNIDYE</sequence>
<name>A0ABU1P1J1_9BACL</name>
<accession>A0ABU1P1J1</accession>
<keyword evidence="3" id="KW-1185">Reference proteome</keyword>
<evidence type="ECO:0000313" key="3">
    <source>
        <dbReference type="Proteomes" id="UP001267290"/>
    </source>
</evidence>
<reference evidence="2 3" key="1">
    <citation type="submission" date="2023-07" db="EMBL/GenBank/DDBJ databases">
        <title>Sorghum-associated microbial communities from plants grown in Nebraska, USA.</title>
        <authorList>
            <person name="Schachtman D."/>
        </authorList>
    </citation>
    <scope>NUCLEOTIDE SEQUENCE [LARGE SCALE GENOMIC DNA]</scope>
    <source>
        <strain evidence="2 3">CC258</strain>
    </source>
</reference>
<dbReference type="Pfam" id="PF01973">
    <property type="entry name" value="MptE-like"/>
    <property type="match status" value="1"/>
</dbReference>
<protein>
    <recommendedName>
        <fullName evidence="1">6-hydroxymethylpterin diphosphokinase MptE-like domain-containing protein</fullName>
    </recommendedName>
</protein>
<dbReference type="PANTHER" id="PTHR41786">
    <property type="entry name" value="MOTILITY ACCESSORY FACTOR MAF"/>
    <property type="match status" value="1"/>
</dbReference>
<dbReference type="EMBL" id="JAVDSB010000011">
    <property type="protein sequence ID" value="MDR6553603.1"/>
    <property type="molecule type" value="Genomic_DNA"/>
</dbReference>
<evidence type="ECO:0000313" key="2">
    <source>
        <dbReference type="EMBL" id="MDR6553603.1"/>
    </source>
</evidence>
<proteinExistence type="predicted"/>